<evidence type="ECO:0000313" key="18">
    <source>
        <dbReference type="EMBL" id="RVE66775.1"/>
    </source>
</evidence>
<feature type="domain" description="Ig-like" evidence="17">
    <location>
        <begin position="31"/>
        <end position="122"/>
    </location>
</feature>
<feature type="region of interest" description="Disordered" evidence="16">
    <location>
        <begin position="460"/>
        <end position="539"/>
    </location>
</feature>
<keyword evidence="13" id="KW-0325">Glycoprotein</keyword>
<feature type="region of interest" description="Disordered" evidence="16">
    <location>
        <begin position="314"/>
        <end position="348"/>
    </location>
</feature>
<dbReference type="GO" id="GO:0005886">
    <property type="term" value="C:plasma membrane"/>
    <property type="evidence" value="ECO:0007669"/>
    <property type="project" value="UniProtKB-SubCell"/>
</dbReference>
<dbReference type="SUPFAM" id="SSF48726">
    <property type="entry name" value="Immunoglobulin"/>
    <property type="match status" value="2"/>
</dbReference>
<evidence type="ECO:0000256" key="15">
    <source>
        <dbReference type="ARBA" id="ARBA00082570"/>
    </source>
</evidence>
<feature type="compositionally biased region" description="Low complexity" evidence="16">
    <location>
        <begin position="317"/>
        <end position="326"/>
    </location>
</feature>
<dbReference type="GO" id="GO:0005912">
    <property type="term" value="C:adherens junction"/>
    <property type="evidence" value="ECO:0007669"/>
    <property type="project" value="UniProtKB-SubCell"/>
</dbReference>
<keyword evidence="8" id="KW-0130">Cell adhesion</keyword>
<evidence type="ECO:0000256" key="4">
    <source>
        <dbReference type="ARBA" id="ARBA00022475"/>
    </source>
</evidence>
<proteinExistence type="inferred from homology"/>
<gene>
    <name evidence="18" type="ORF">OJAV_G00110820</name>
</gene>
<dbReference type="InterPro" id="IPR036179">
    <property type="entry name" value="Ig-like_dom_sf"/>
</dbReference>
<evidence type="ECO:0000256" key="3">
    <source>
        <dbReference type="ARBA" id="ARBA00007810"/>
    </source>
</evidence>
<evidence type="ECO:0000256" key="8">
    <source>
        <dbReference type="ARBA" id="ARBA00022889"/>
    </source>
</evidence>
<keyword evidence="11" id="KW-0472">Membrane</keyword>
<evidence type="ECO:0000256" key="6">
    <source>
        <dbReference type="ARBA" id="ARBA00022729"/>
    </source>
</evidence>
<keyword evidence="6" id="KW-0732">Signal</keyword>
<protein>
    <recommendedName>
        <fullName evidence="15">Nectin cell adhesion molecule 3</fullName>
    </recommendedName>
</protein>
<comment type="similarity">
    <text evidence="3">Belongs to the nectin family.</text>
</comment>
<evidence type="ECO:0000256" key="14">
    <source>
        <dbReference type="ARBA" id="ARBA00023319"/>
    </source>
</evidence>
<feature type="domain" description="Ig-like" evidence="17">
    <location>
        <begin position="128"/>
        <end position="267"/>
    </location>
</feature>
<dbReference type="GO" id="GO:0007155">
    <property type="term" value="P:cell adhesion"/>
    <property type="evidence" value="ECO:0007669"/>
    <property type="project" value="UniProtKB-KW"/>
</dbReference>
<evidence type="ECO:0000256" key="9">
    <source>
        <dbReference type="ARBA" id="ARBA00022949"/>
    </source>
</evidence>
<keyword evidence="4" id="KW-1003">Cell membrane</keyword>
<sequence length="539" mass="59611">MSDAGRFTCGFTTYPTGKEQGTTTLIMLAKPKNSADILTVLAGTKSVVVAQCVAADSKPAASINWISSVRGNYSTSTTSGPDGTVTVRSEYRLVPTRDDNDKEVTCVVDQRTQERQWTKTLRLSVEYPPLVSIVGYDHKWYVGRLNAELVCQVKANPPPTSITWKFIPFGAVELGDGRVHPVQVTSQLPSSWRWSDHMNSLNPWEDDWRADTELLQRGASGPLPDSVVVDNNRLTVRKVDAAVNTTFVCEVKNKHGTSNHSIEVFVNEASEDLCCNFVVARAKIISLLALLLVVALVQVLLTCRRWEQRRGYPNNRGSTSIISTGSNTGHGNEAPLPSISSGNSRASTSNRPMYISQEGIDAAGMPTGILNNYHPYYPHHFSPGNPPPSYDMFFQAEIEQVVWRKRFLDDSLDEEEEQYCQFGEGGNVQLAVCHTQREHQEEMDVYLDDEMEAERNNEMESLGDGDMESLRDGDMESLGDGDMESLRDGDMESLRDGDMESLRDGDMESLGDEDMESLRDGDMESLGGGSGSSWVASYV</sequence>
<dbReference type="InterPro" id="IPR013783">
    <property type="entry name" value="Ig-like_fold"/>
</dbReference>
<evidence type="ECO:0000256" key="10">
    <source>
        <dbReference type="ARBA" id="ARBA00022989"/>
    </source>
</evidence>
<feature type="compositionally biased region" description="Polar residues" evidence="16">
    <location>
        <begin position="338"/>
        <end position="348"/>
    </location>
</feature>
<dbReference type="PANTHER" id="PTHR47387:SF1">
    <property type="entry name" value="NECTIN-2"/>
    <property type="match status" value="1"/>
</dbReference>
<keyword evidence="5" id="KW-0812">Transmembrane</keyword>
<dbReference type="PANTHER" id="PTHR47387">
    <property type="entry name" value="NECTIN-2"/>
    <property type="match status" value="1"/>
</dbReference>
<dbReference type="Proteomes" id="UP000283210">
    <property type="component" value="Chromosome 11"/>
</dbReference>
<organism evidence="18 19">
    <name type="scientific">Oryzias javanicus</name>
    <name type="common">Javanese ricefish</name>
    <name type="synonym">Aplocheilus javanicus</name>
    <dbReference type="NCBI Taxonomy" id="123683"/>
    <lineage>
        <taxon>Eukaryota</taxon>
        <taxon>Metazoa</taxon>
        <taxon>Chordata</taxon>
        <taxon>Craniata</taxon>
        <taxon>Vertebrata</taxon>
        <taxon>Euteleostomi</taxon>
        <taxon>Actinopterygii</taxon>
        <taxon>Neopterygii</taxon>
        <taxon>Teleostei</taxon>
        <taxon>Neoteleostei</taxon>
        <taxon>Acanthomorphata</taxon>
        <taxon>Ovalentaria</taxon>
        <taxon>Atherinomorphae</taxon>
        <taxon>Beloniformes</taxon>
        <taxon>Adrianichthyidae</taxon>
        <taxon>Oryziinae</taxon>
        <taxon>Oryzias</taxon>
    </lineage>
</organism>
<accession>A0A3S2P820</accession>
<keyword evidence="19" id="KW-1185">Reference proteome</keyword>
<dbReference type="PROSITE" id="PS50835">
    <property type="entry name" value="IG_LIKE"/>
    <property type="match status" value="2"/>
</dbReference>
<keyword evidence="9" id="KW-0965">Cell junction</keyword>
<evidence type="ECO:0000256" key="2">
    <source>
        <dbReference type="ARBA" id="ARBA00004536"/>
    </source>
</evidence>
<dbReference type="FunFam" id="2.60.40.10:FF:000298">
    <property type="entry name" value="Nectin cell adhesion molecule 3"/>
    <property type="match status" value="1"/>
</dbReference>
<comment type="subcellular location">
    <subcellularLocation>
        <location evidence="2">Cell junction</location>
        <location evidence="2">Adherens junction</location>
    </subcellularLocation>
    <subcellularLocation>
        <location evidence="1">Cell membrane</location>
        <topology evidence="1">Single-pass membrane protein</topology>
    </subcellularLocation>
</comment>
<evidence type="ECO:0000259" key="17">
    <source>
        <dbReference type="PROSITE" id="PS50835"/>
    </source>
</evidence>
<keyword evidence="7" id="KW-0677">Repeat</keyword>
<dbReference type="InterPro" id="IPR007110">
    <property type="entry name" value="Ig-like_dom"/>
</dbReference>
<feature type="compositionally biased region" description="Basic and acidic residues" evidence="16">
    <location>
        <begin position="484"/>
        <end position="506"/>
    </location>
</feature>
<evidence type="ECO:0000256" key="1">
    <source>
        <dbReference type="ARBA" id="ARBA00004162"/>
    </source>
</evidence>
<evidence type="ECO:0000256" key="11">
    <source>
        <dbReference type="ARBA" id="ARBA00023136"/>
    </source>
</evidence>
<evidence type="ECO:0000256" key="7">
    <source>
        <dbReference type="ARBA" id="ARBA00022737"/>
    </source>
</evidence>
<dbReference type="EMBL" id="CM012447">
    <property type="protein sequence ID" value="RVE66775.1"/>
    <property type="molecule type" value="Genomic_DNA"/>
</dbReference>
<evidence type="ECO:0000313" key="19">
    <source>
        <dbReference type="Proteomes" id="UP000283210"/>
    </source>
</evidence>
<evidence type="ECO:0000256" key="16">
    <source>
        <dbReference type="SAM" id="MobiDB-lite"/>
    </source>
</evidence>
<reference evidence="18 19" key="1">
    <citation type="submission" date="2018-11" db="EMBL/GenBank/DDBJ databases">
        <authorList>
            <person name="Lopez-Roques C."/>
            <person name="Donnadieu C."/>
            <person name="Bouchez O."/>
            <person name="Klopp C."/>
            <person name="Cabau C."/>
            <person name="Zahm M."/>
        </authorList>
    </citation>
    <scope>NUCLEOTIDE SEQUENCE [LARGE SCALE GENOMIC DNA]</scope>
    <source>
        <strain evidence="18">RS831</strain>
        <tissue evidence="18">Whole body</tissue>
    </source>
</reference>
<evidence type="ECO:0000256" key="13">
    <source>
        <dbReference type="ARBA" id="ARBA00023180"/>
    </source>
</evidence>
<dbReference type="Pfam" id="PF08205">
    <property type="entry name" value="C2-set_2"/>
    <property type="match status" value="1"/>
</dbReference>
<evidence type="ECO:0000256" key="12">
    <source>
        <dbReference type="ARBA" id="ARBA00023157"/>
    </source>
</evidence>
<keyword evidence="10" id="KW-1133">Transmembrane helix</keyword>
<keyword evidence="12" id="KW-1015">Disulfide bond</keyword>
<name>A0A3S2P820_ORYJA</name>
<evidence type="ECO:0000256" key="5">
    <source>
        <dbReference type="ARBA" id="ARBA00022692"/>
    </source>
</evidence>
<dbReference type="InterPro" id="IPR013162">
    <property type="entry name" value="CD80_C2-set"/>
</dbReference>
<reference evidence="18 19" key="2">
    <citation type="submission" date="2019-01" db="EMBL/GenBank/DDBJ databases">
        <title>A chromosome length genome reference of the Java medaka (oryzias javanicus).</title>
        <authorList>
            <person name="Herpin A."/>
            <person name="Takehana Y."/>
            <person name="Naruse K."/>
            <person name="Ansai S."/>
            <person name="Kawaguchi M."/>
        </authorList>
    </citation>
    <scope>NUCLEOTIDE SEQUENCE [LARGE SCALE GENOMIC DNA]</scope>
    <source>
        <strain evidence="18">RS831</strain>
        <tissue evidence="18">Whole body</tissue>
    </source>
</reference>
<dbReference type="AlphaFoldDB" id="A0A3S2P820"/>
<dbReference type="OrthoDB" id="6413693at2759"/>
<dbReference type="InterPro" id="IPR052659">
    <property type="entry name" value="Nectin/PVR"/>
</dbReference>
<dbReference type="Gene3D" id="2.60.40.10">
    <property type="entry name" value="Immunoglobulins"/>
    <property type="match status" value="2"/>
</dbReference>
<keyword evidence="14" id="KW-0393">Immunoglobulin domain</keyword>